<protein>
    <submittedName>
        <fullName evidence="1">Uncharacterized protein</fullName>
    </submittedName>
</protein>
<dbReference type="Proteomes" id="UP001206925">
    <property type="component" value="Unassembled WGS sequence"/>
</dbReference>
<comment type="caution">
    <text evidence="1">The sequence shown here is derived from an EMBL/GenBank/DDBJ whole genome shotgun (WGS) entry which is preliminary data.</text>
</comment>
<evidence type="ECO:0000313" key="2">
    <source>
        <dbReference type="Proteomes" id="UP001206925"/>
    </source>
</evidence>
<name>A0AAD5G4R5_AMBAR</name>
<accession>A0AAD5G4R5</accession>
<dbReference type="AlphaFoldDB" id="A0AAD5G4R5"/>
<proteinExistence type="predicted"/>
<reference evidence="1" key="1">
    <citation type="submission" date="2022-06" db="EMBL/GenBank/DDBJ databases">
        <title>Uncovering the hologenomic basis of an extraordinary plant invasion.</title>
        <authorList>
            <person name="Bieker V.C."/>
            <person name="Martin M.D."/>
            <person name="Gilbert T."/>
            <person name="Hodgins K."/>
            <person name="Battlay P."/>
            <person name="Petersen B."/>
            <person name="Wilson J."/>
        </authorList>
    </citation>
    <scope>NUCLEOTIDE SEQUENCE</scope>
    <source>
        <strain evidence="1">AA19_3_7</strain>
        <tissue evidence="1">Leaf</tissue>
    </source>
</reference>
<sequence>MVPLFRLCDGGELSDQILGKLYDKLDTYMCLSTGKAASKDGIETSTEQSTSLSSIGVVMHSSISRVENWTTYMNVGAGGNS</sequence>
<gene>
    <name evidence="1" type="ORF">M8C21_020443</name>
</gene>
<keyword evidence="2" id="KW-1185">Reference proteome</keyword>
<organism evidence="1 2">
    <name type="scientific">Ambrosia artemisiifolia</name>
    <name type="common">Common ragweed</name>
    <dbReference type="NCBI Taxonomy" id="4212"/>
    <lineage>
        <taxon>Eukaryota</taxon>
        <taxon>Viridiplantae</taxon>
        <taxon>Streptophyta</taxon>
        <taxon>Embryophyta</taxon>
        <taxon>Tracheophyta</taxon>
        <taxon>Spermatophyta</taxon>
        <taxon>Magnoliopsida</taxon>
        <taxon>eudicotyledons</taxon>
        <taxon>Gunneridae</taxon>
        <taxon>Pentapetalae</taxon>
        <taxon>asterids</taxon>
        <taxon>campanulids</taxon>
        <taxon>Asterales</taxon>
        <taxon>Asteraceae</taxon>
        <taxon>Asteroideae</taxon>
        <taxon>Heliantheae alliance</taxon>
        <taxon>Heliantheae</taxon>
        <taxon>Ambrosia</taxon>
    </lineage>
</organism>
<dbReference type="EMBL" id="JAMZMK010011384">
    <property type="protein sequence ID" value="KAI7727438.1"/>
    <property type="molecule type" value="Genomic_DNA"/>
</dbReference>
<evidence type="ECO:0000313" key="1">
    <source>
        <dbReference type="EMBL" id="KAI7727438.1"/>
    </source>
</evidence>